<sequence length="429" mass="46725">MQAKDCFTPLKSDAPGSPPSERVMDAHRSIRFDGLVQLIDEVQRRRSIEEVAKIVATRWKHCASVNNWRLLCVYGQHCALITAQGSRTEVQELRLETLSPFDAEQWRRRIPRHLGPKELAAEQALLPPELALPQAQALSVLPIQQDSMTIGLLNVLGLDQAFDALDRKFIQLVAGAMCTRILAILTEQSLRAELLLAERELMQQRQATILSRLVNGVAHELNTPLGVQISACGALSELLSQPENLAELAPDLQATVQLIEQQALKSALIVKRLKQISAAAMSSPRQPTPVLEELGYIAASFGDSLDIHLHGSKALCLELDPSGLHTVVSELLDNVLAHAGGGAQALRVDISVEQIGKTGFIHIQDNGPGMDAQQALRLFEPFYSSKQNLGHIGIGGYIAKNVAQEALGAGLRLHTNEHGTRVSLEFAGD</sequence>
<feature type="region of interest" description="Disordered" evidence="10">
    <location>
        <begin position="1"/>
        <end position="21"/>
    </location>
</feature>
<evidence type="ECO:0000256" key="8">
    <source>
        <dbReference type="ARBA" id="ARBA00022777"/>
    </source>
</evidence>
<evidence type="ECO:0000313" key="12">
    <source>
        <dbReference type="EMBL" id="MBB4841725.1"/>
    </source>
</evidence>
<dbReference type="AlphaFoldDB" id="A0A840L5A6"/>
<dbReference type="GO" id="GO:0005886">
    <property type="term" value="C:plasma membrane"/>
    <property type="evidence" value="ECO:0007669"/>
    <property type="project" value="UniProtKB-SubCell"/>
</dbReference>
<dbReference type="PANTHER" id="PTHR44936:SF10">
    <property type="entry name" value="SENSOR PROTEIN RSTB"/>
    <property type="match status" value="1"/>
</dbReference>
<dbReference type="Gene3D" id="1.10.287.130">
    <property type="match status" value="1"/>
</dbReference>
<dbReference type="PRINTS" id="PR00344">
    <property type="entry name" value="BCTRLSENSOR"/>
</dbReference>
<keyword evidence="5" id="KW-0597">Phosphoprotein</keyword>
<keyword evidence="4" id="KW-0472">Membrane</keyword>
<name>A0A840L5A6_9BURK</name>
<evidence type="ECO:0000256" key="5">
    <source>
        <dbReference type="ARBA" id="ARBA00022553"/>
    </source>
</evidence>
<dbReference type="InterPro" id="IPR036890">
    <property type="entry name" value="HATPase_C_sf"/>
</dbReference>
<dbReference type="SMART" id="SM00387">
    <property type="entry name" value="HATPase_c"/>
    <property type="match status" value="1"/>
</dbReference>
<dbReference type="SUPFAM" id="SSF55874">
    <property type="entry name" value="ATPase domain of HSP90 chaperone/DNA topoisomerase II/histidine kinase"/>
    <property type="match status" value="1"/>
</dbReference>
<dbReference type="Proteomes" id="UP000562027">
    <property type="component" value="Unassembled WGS sequence"/>
</dbReference>
<evidence type="ECO:0000256" key="3">
    <source>
        <dbReference type="ARBA" id="ARBA00012438"/>
    </source>
</evidence>
<evidence type="ECO:0000259" key="11">
    <source>
        <dbReference type="PROSITE" id="PS50109"/>
    </source>
</evidence>
<keyword evidence="7" id="KW-0547">Nucleotide-binding</keyword>
<dbReference type="EMBL" id="JACHLP010000001">
    <property type="protein sequence ID" value="MBB4841725.1"/>
    <property type="molecule type" value="Genomic_DNA"/>
</dbReference>
<dbReference type="InterPro" id="IPR005467">
    <property type="entry name" value="His_kinase_dom"/>
</dbReference>
<dbReference type="RefSeq" id="WP_184295245.1">
    <property type="nucleotide sequence ID" value="NZ_JACHLP010000001.1"/>
</dbReference>
<evidence type="ECO:0000256" key="10">
    <source>
        <dbReference type="SAM" id="MobiDB-lite"/>
    </source>
</evidence>
<evidence type="ECO:0000256" key="2">
    <source>
        <dbReference type="ARBA" id="ARBA00004651"/>
    </source>
</evidence>
<evidence type="ECO:0000313" key="13">
    <source>
        <dbReference type="Proteomes" id="UP000562027"/>
    </source>
</evidence>
<gene>
    <name evidence="12" type="ORF">HNP55_000220</name>
</gene>
<evidence type="ECO:0000256" key="4">
    <source>
        <dbReference type="ARBA" id="ARBA00022475"/>
    </source>
</evidence>
<dbReference type="GO" id="GO:0000155">
    <property type="term" value="F:phosphorelay sensor kinase activity"/>
    <property type="evidence" value="ECO:0007669"/>
    <property type="project" value="InterPro"/>
</dbReference>
<evidence type="ECO:0000256" key="1">
    <source>
        <dbReference type="ARBA" id="ARBA00000085"/>
    </source>
</evidence>
<comment type="catalytic activity">
    <reaction evidence="1">
        <text>ATP + protein L-histidine = ADP + protein N-phospho-L-histidine.</text>
        <dbReference type="EC" id="2.7.13.3"/>
    </reaction>
</comment>
<organism evidence="12 13">
    <name type="scientific">Roseateles oligotrophus</name>
    <dbReference type="NCBI Taxonomy" id="1769250"/>
    <lineage>
        <taxon>Bacteria</taxon>
        <taxon>Pseudomonadati</taxon>
        <taxon>Pseudomonadota</taxon>
        <taxon>Betaproteobacteria</taxon>
        <taxon>Burkholderiales</taxon>
        <taxon>Sphaerotilaceae</taxon>
        <taxon>Roseateles</taxon>
    </lineage>
</organism>
<accession>A0A840L5A6</accession>
<dbReference type="PANTHER" id="PTHR44936">
    <property type="entry name" value="SENSOR PROTEIN CREC"/>
    <property type="match status" value="1"/>
</dbReference>
<reference evidence="12 13" key="1">
    <citation type="submission" date="2020-08" db="EMBL/GenBank/DDBJ databases">
        <title>Functional genomics of gut bacteria from endangered species of beetles.</title>
        <authorList>
            <person name="Carlos-Shanley C."/>
        </authorList>
    </citation>
    <scope>NUCLEOTIDE SEQUENCE [LARGE SCALE GENOMIC DNA]</scope>
    <source>
        <strain evidence="12 13">S00239</strain>
    </source>
</reference>
<keyword evidence="8 12" id="KW-0418">Kinase</keyword>
<dbReference type="InterPro" id="IPR036097">
    <property type="entry name" value="HisK_dim/P_sf"/>
</dbReference>
<evidence type="ECO:0000256" key="7">
    <source>
        <dbReference type="ARBA" id="ARBA00022741"/>
    </source>
</evidence>
<dbReference type="Gene3D" id="3.30.565.10">
    <property type="entry name" value="Histidine kinase-like ATPase, C-terminal domain"/>
    <property type="match status" value="1"/>
</dbReference>
<keyword evidence="6" id="KW-0808">Transferase</keyword>
<dbReference type="InterPro" id="IPR050980">
    <property type="entry name" value="2C_sensor_his_kinase"/>
</dbReference>
<keyword evidence="4" id="KW-1003">Cell membrane</keyword>
<comment type="subcellular location">
    <subcellularLocation>
        <location evidence="2">Cell membrane</location>
        <topology evidence="2">Multi-pass membrane protein</topology>
    </subcellularLocation>
</comment>
<dbReference type="Pfam" id="PF02518">
    <property type="entry name" value="HATPase_c"/>
    <property type="match status" value="1"/>
</dbReference>
<protein>
    <recommendedName>
        <fullName evidence="3">histidine kinase</fullName>
        <ecNumber evidence="3">2.7.13.3</ecNumber>
    </recommendedName>
</protein>
<dbReference type="CDD" id="cd00082">
    <property type="entry name" value="HisKA"/>
    <property type="match status" value="1"/>
</dbReference>
<dbReference type="CDD" id="cd00075">
    <property type="entry name" value="HATPase"/>
    <property type="match status" value="1"/>
</dbReference>
<keyword evidence="9" id="KW-0067">ATP-binding</keyword>
<dbReference type="GO" id="GO:0005524">
    <property type="term" value="F:ATP binding"/>
    <property type="evidence" value="ECO:0007669"/>
    <property type="project" value="UniProtKB-KW"/>
</dbReference>
<dbReference type="InterPro" id="IPR003661">
    <property type="entry name" value="HisK_dim/P_dom"/>
</dbReference>
<evidence type="ECO:0000256" key="6">
    <source>
        <dbReference type="ARBA" id="ARBA00022679"/>
    </source>
</evidence>
<keyword evidence="13" id="KW-1185">Reference proteome</keyword>
<dbReference type="InterPro" id="IPR004358">
    <property type="entry name" value="Sig_transdc_His_kin-like_C"/>
</dbReference>
<dbReference type="PROSITE" id="PS50109">
    <property type="entry name" value="HIS_KIN"/>
    <property type="match status" value="1"/>
</dbReference>
<evidence type="ECO:0000256" key="9">
    <source>
        <dbReference type="ARBA" id="ARBA00022840"/>
    </source>
</evidence>
<proteinExistence type="predicted"/>
<dbReference type="InterPro" id="IPR003594">
    <property type="entry name" value="HATPase_dom"/>
</dbReference>
<comment type="caution">
    <text evidence="12">The sequence shown here is derived from an EMBL/GenBank/DDBJ whole genome shotgun (WGS) entry which is preliminary data.</text>
</comment>
<dbReference type="EC" id="2.7.13.3" evidence="3"/>
<dbReference type="SUPFAM" id="SSF47384">
    <property type="entry name" value="Homodimeric domain of signal transducing histidine kinase"/>
    <property type="match status" value="1"/>
</dbReference>
<feature type="domain" description="Histidine kinase" evidence="11">
    <location>
        <begin position="216"/>
        <end position="429"/>
    </location>
</feature>